<dbReference type="Proteomes" id="UP000295124">
    <property type="component" value="Unassembled WGS sequence"/>
</dbReference>
<dbReference type="InterPro" id="IPR000772">
    <property type="entry name" value="Ricin_B_lectin"/>
</dbReference>
<dbReference type="PRINTS" id="PR00742">
    <property type="entry name" value="GLHYDRLASE35"/>
</dbReference>
<keyword evidence="4 9" id="KW-0732">Signal</keyword>
<dbReference type="Pfam" id="PF13363">
    <property type="entry name" value="BetaGal_dom3"/>
    <property type="match status" value="1"/>
</dbReference>
<dbReference type="InterPro" id="IPR031330">
    <property type="entry name" value="Gly_Hdrlase_35_cat"/>
</dbReference>
<dbReference type="InterPro" id="IPR018954">
    <property type="entry name" value="Betagal_dom2"/>
</dbReference>
<feature type="domain" description="Beta-galactosidase" evidence="12">
    <location>
        <begin position="375"/>
        <end position="560"/>
    </location>
</feature>
<dbReference type="GO" id="GO:0005975">
    <property type="term" value="P:carbohydrate metabolic process"/>
    <property type="evidence" value="ECO:0007669"/>
    <property type="project" value="InterPro"/>
</dbReference>
<dbReference type="RefSeq" id="WP_132174447.1">
    <property type="nucleotide sequence ID" value="NZ_SMKX01000135.1"/>
</dbReference>
<dbReference type="InterPro" id="IPR008979">
    <property type="entry name" value="Galactose-bd-like_sf"/>
</dbReference>
<evidence type="ECO:0000256" key="8">
    <source>
        <dbReference type="RuleBase" id="RU003679"/>
    </source>
</evidence>
<keyword evidence="14" id="KW-1185">Reference proteome</keyword>
<dbReference type="Gene3D" id="3.20.20.80">
    <property type="entry name" value="Glycosidases"/>
    <property type="match status" value="1"/>
</dbReference>
<evidence type="ECO:0000313" key="13">
    <source>
        <dbReference type="EMBL" id="TDD48912.1"/>
    </source>
</evidence>
<dbReference type="InterPro" id="IPR025300">
    <property type="entry name" value="BetaGal_jelly_roll_dom"/>
</dbReference>
<dbReference type="SMART" id="SM00458">
    <property type="entry name" value="RICIN"/>
    <property type="match status" value="1"/>
</dbReference>
<dbReference type="EC" id="3.2.1.23" evidence="3"/>
<dbReference type="SMART" id="SM00776">
    <property type="entry name" value="NPCBM"/>
    <property type="match status" value="1"/>
</dbReference>
<evidence type="ECO:0000259" key="10">
    <source>
        <dbReference type="SMART" id="SM00458"/>
    </source>
</evidence>
<dbReference type="PANTHER" id="PTHR23421">
    <property type="entry name" value="BETA-GALACTOSIDASE RELATED"/>
    <property type="match status" value="1"/>
</dbReference>
<dbReference type="Pfam" id="PF14200">
    <property type="entry name" value="RicinB_lectin_2"/>
    <property type="match status" value="2"/>
</dbReference>
<evidence type="ECO:0000256" key="7">
    <source>
        <dbReference type="ARBA" id="ARBA00023295"/>
    </source>
</evidence>
<dbReference type="Gene3D" id="2.102.20.10">
    <property type="entry name" value="Beta-galactosidase, domain 2"/>
    <property type="match status" value="1"/>
</dbReference>
<dbReference type="InterPro" id="IPR038637">
    <property type="entry name" value="NPCBM_sf"/>
</dbReference>
<dbReference type="InterPro" id="IPR035992">
    <property type="entry name" value="Ricin_B-like_lectins"/>
</dbReference>
<evidence type="ECO:0000313" key="14">
    <source>
        <dbReference type="Proteomes" id="UP000295124"/>
    </source>
</evidence>
<dbReference type="SUPFAM" id="SSF51011">
    <property type="entry name" value="Glycosyl hydrolase domain"/>
    <property type="match status" value="1"/>
</dbReference>
<gene>
    <name evidence="13" type="ORF">E1263_32665</name>
</gene>
<evidence type="ECO:0000256" key="6">
    <source>
        <dbReference type="ARBA" id="ARBA00023180"/>
    </source>
</evidence>
<dbReference type="InterPro" id="IPR001944">
    <property type="entry name" value="Glycoside_Hdrlase_35"/>
</dbReference>
<accession>A0A4R4YYU3</accession>
<comment type="similarity">
    <text evidence="2 8">Belongs to the glycosyl hydrolase 35 family.</text>
</comment>
<dbReference type="InterPro" id="IPR037110">
    <property type="entry name" value="Betagal_dom2_sf"/>
</dbReference>
<dbReference type="SMART" id="SM01029">
    <property type="entry name" value="BetaGal_dom2"/>
    <property type="match status" value="1"/>
</dbReference>
<dbReference type="OrthoDB" id="9813184at2"/>
<dbReference type="EMBL" id="SMKX01000135">
    <property type="protein sequence ID" value="TDD48912.1"/>
    <property type="molecule type" value="Genomic_DNA"/>
</dbReference>
<dbReference type="Pfam" id="PF01301">
    <property type="entry name" value="Glyco_hydro_35"/>
    <property type="match status" value="1"/>
</dbReference>
<reference evidence="13 14" key="1">
    <citation type="submission" date="2019-03" db="EMBL/GenBank/DDBJ databases">
        <title>Draft genome sequences of novel Actinobacteria.</title>
        <authorList>
            <person name="Sahin N."/>
            <person name="Ay H."/>
            <person name="Saygin H."/>
        </authorList>
    </citation>
    <scope>NUCLEOTIDE SEQUENCE [LARGE SCALE GENOMIC DNA]</scope>
    <source>
        <strain evidence="13 14">JCM 13523</strain>
    </source>
</reference>
<dbReference type="Gene3D" id="2.80.10.50">
    <property type="match status" value="1"/>
</dbReference>
<dbReference type="Gene3D" id="2.60.120.1060">
    <property type="entry name" value="NPCBM/NEW2 domain"/>
    <property type="match status" value="1"/>
</dbReference>
<organism evidence="13 14">
    <name type="scientific">Kribbella antibiotica</name>
    <dbReference type="NCBI Taxonomy" id="190195"/>
    <lineage>
        <taxon>Bacteria</taxon>
        <taxon>Bacillati</taxon>
        <taxon>Actinomycetota</taxon>
        <taxon>Actinomycetes</taxon>
        <taxon>Propionibacteriales</taxon>
        <taxon>Kribbellaceae</taxon>
        <taxon>Kribbella</taxon>
    </lineage>
</organism>
<dbReference type="Gene3D" id="2.60.120.260">
    <property type="entry name" value="Galactose-binding domain-like"/>
    <property type="match status" value="2"/>
</dbReference>
<evidence type="ECO:0000256" key="4">
    <source>
        <dbReference type="ARBA" id="ARBA00022729"/>
    </source>
</evidence>
<dbReference type="SUPFAM" id="SSF117100">
    <property type="entry name" value="Beta-galactosidase LacA, domain 3"/>
    <property type="match status" value="1"/>
</dbReference>
<keyword evidence="7" id="KW-0326">Glycosidase</keyword>
<feature type="chain" id="PRO_5020867591" description="beta-galactosidase" evidence="9">
    <location>
        <begin position="27"/>
        <end position="1243"/>
    </location>
</feature>
<evidence type="ECO:0000256" key="9">
    <source>
        <dbReference type="SAM" id="SignalP"/>
    </source>
</evidence>
<dbReference type="Pfam" id="PF10435">
    <property type="entry name" value="BetaGal_dom2"/>
    <property type="match status" value="1"/>
</dbReference>
<dbReference type="GO" id="GO:0004565">
    <property type="term" value="F:beta-galactosidase activity"/>
    <property type="evidence" value="ECO:0007669"/>
    <property type="project" value="UniProtKB-EC"/>
</dbReference>
<dbReference type="InterPro" id="IPR017853">
    <property type="entry name" value="GH"/>
</dbReference>
<proteinExistence type="inferred from homology"/>
<dbReference type="SUPFAM" id="SSF49785">
    <property type="entry name" value="Galactose-binding domain-like"/>
    <property type="match status" value="3"/>
</dbReference>
<dbReference type="PROSITE" id="PS50231">
    <property type="entry name" value="RICIN_B_LECTIN"/>
    <property type="match status" value="1"/>
</dbReference>
<evidence type="ECO:0000256" key="3">
    <source>
        <dbReference type="ARBA" id="ARBA00012756"/>
    </source>
</evidence>
<evidence type="ECO:0000256" key="1">
    <source>
        <dbReference type="ARBA" id="ARBA00001412"/>
    </source>
</evidence>
<protein>
    <recommendedName>
        <fullName evidence="3">beta-galactosidase</fullName>
        <ecNumber evidence="3">3.2.1.23</ecNumber>
    </recommendedName>
</protein>
<evidence type="ECO:0000256" key="5">
    <source>
        <dbReference type="ARBA" id="ARBA00022801"/>
    </source>
</evidence>
<name>A0A4R4YYU3_9ACTN</name>
<dbReference type="Gene3D" id="2.60.390.10">
    <property type="entry name" value="Beta-galactosidase, domain 3"/>
    <property type="match status" value="1"/>
</dbReference>
<evidence type="ECO:0000259" key="11">
    <source>
        <dbReference type="SMART" id="SM00776"/>
    </source>
</evidence>
<dbReference type="CDD" id="cd00161">
    <property type="entry name" value="beta-trefoil_Ricin-like"/>
    <property type="match status" value="1"/>
</dbReference>
<sequence>MRRWSIALGTVLLLVVGLLATTTAAASRPATGRVPAGQAAVAHTVGYDKYSVILDGEREFLWAGEFHYWRLPSPDLWRDVLQKMKAAGFNATSIYFHWGYHSPEPGVYDFTGVRDVDKLLDIAAEVGIYVIARPGPYIHAETSSGGFPSWLKLQTGVARSDAPDYLAAAKDWLHRIDTIIARHQYTNGTGTVLAYQIENEFYLDRPTYMQALIDQARADGITVPTIGNQERWTTGVGAVDLPGTRDEYPNGFSCPDDGWGPLPTLTRPAGAENKPLATWEYGSGSIDEGGHGFDACRQRTNEQYERVFFKNLIGQGETVANFYMAFGGTSWGWLPWGRYVYSSYDYAAPIDESRRLGPKYDEMKRLGYLVRAVAPLAKTDPGILGQAPSNPAVNAMVRRNPDTGTQAIVLRHADHTSKATATTTIGLSTDDGAYPTVPQQGTIRLAGRDSKLLLADHDLGASHLVYSTSELLTHVTTDRDVAVLYGRSGESGESVLRFSSQPQVAVQSGTAQSSWDPTRRDLRLNYSHADGAPVRVLISGGGLARPLQLILTSDADSAQYWRQGTALIRGPQLVRTAKTTGGTLALTGDTTTATDLEVWAPAASAISWNGAAVPTSQTAAGSRLGSVGGPVAIGALPALNWRYQGDTAEAQTSYDDSTWARALERTATINHGNTWYRGHFAGVGAETSTSITVWTGKSGTYAVWLNGTYLGGGEGGPEAVSASFPIPAGVTRAGQDNVLAVLVDNTGHDEMFVGSDVETHKNPRGLTVATVAGSAATIDWRIQGAATLDKVRGPMNTGGLGGERAGWSLPGYPDTGWPGVTLPHRPGQPGIGWYRSTVDLALPAGHDVPLGVSFEGLPDRALLFVNGWQFGRAGGGPQRVFPIPPGILDPNGRNSLAVAVWSLNGSTAGLGPVKLVPLGNAKTSLTVSKVPAPSYDPALFPRPVAPSSPVSVSDLPFLAEANGWGPVERNKSVGESQPGDGRTLSLRGQTFTKGLGMHSAGDVSLYTGGRCTTFTATVGIDDEANAPGSATFTVVADGLPVATTGVLTRASAAQVLSADVTGARQVDLVVADGGDGAQQDHADWADARLVCGTSVGQPPPRAGHTYFLANANSGKYADVYQGSGADEAPIVQYLGTGQPNQRWRIGDAGGGAVSLTSVHSGRCLDVWHGSPDDGAPIIQWGCSGGPNQKWTFRPAGDGTWTVASANTAKCLDVSASSTADDAKLVQNTCTGAAAQRWRLVLLS</sequence>
<dbReference type="AlphaFoldDB" id="A0A4R4YYU3"/>
<keyword evidence="6" id="KW-0325">Glycoprotein</keyword>
<evidence type="ECO:0000259" key="12">
    <source>
        <dbReference type="SMART" id="SM01029"/>
    </source>
</evidence>
<comment type="catalytic activity">
    <reaction evidence="1">
        <text>Hydrolysis of terminal non-reducing beta-D-galactose residues in beta-D-galactosides.</text>
        <dbReference type="EC" id="3.2.1.23"/>
    </reaction>
</comment>
<dbReference type="InterPro" id="IPR036833">
    <property type="entry name" value="BetaGal_dom3_sf"/>
</dbReference>
<feature type="signal peptide" evidence="9">
    <location>
        <begin position="1"/>
        <end position="26"/>
    </location>
</feature>
<feature type="domain" description="Glycosyl hydrolase family 98 putative carbohydrate-binding module" evidence="11">
    <location>
        <begin position="946"/>
        <end position="1091"/>
    </location>
</feature>
<comment type="caution">
    <text evidence="13">The sequence shown here is derived from an EMBL/GenBank/DDBJ whole genome shotgun (WGS) entry which is preliminary data.</text>
</comment>
<dbReference type="Pfam" id="PF13364">
    <property type="entry name" value="BetaGal_ABD2"/>
    <property type="match status" value="2"/>
</dbReference>
<dbReference type="SUPFAM" id="SSF50370">
    <property type="entry name" value="Ricin B-like lectins"/>
    <property type="match status" value="1"/>
</dbReference>
<dbReference type="InterPro" id="IPR025972">
    <property type="entry name" value="BetaGal_dom3"/>
</dbReference>
<keyword evidence="5" id="KW-0378">Hydrolase</keyword>
<evidence type="ECO:0000256" key="2">
    <source>
        <dbReference type="ARBA" id="ARBA00009809"/>
    </source>
</evidence>
<dbReference type="InterPro" id="IPR013222">
    <property type="entry name" value="Glyco_hyd_98_carb-bd"/>
</dbReference>
<feature type="domain" description="Ricin B lectin" evidence="10">
    <location>
        <begin position="1103"/>
        <end position="1240"/>
    </location>
</feature>
<dbReference type="Pfam" id="PF08305">
    <property type="entry name" value="NPCBM"/>
    <property type="match status" value="1"/>
</dbReference>
<dbReference type="SUPFAM" id="SSF51445">
    <property type="entry name" value="(Trans)glycosidases"/>
    <property type="match status" value="1"/>
</dbReference>